<dbReference type="EMBL" id="UOGE01000089">
    <property type="protein sequence ID" value="VAX23775.1"/>
    <property type="molecule type" value="Genomic_DNA"/>
</dbReference>
<gene>
    <name evidence="2" type="ORF">MNBD_NITROSPINAE02-1805</name>
</gene>
<organism evidence="2">
    <name type="scientific">hydrothermal vent metagenome</name>
    <dbReference type="NCBI Taxonomy" id="652676"/>
    <lineage>
        <taxon>unclassified sequences</taxon>
        <taxon>metagenomes</taxon>
        <taxon>ecological metagenomes</taxon>
    </lineage>
</organism>
<dbReference type="PANTHER" id="PTHR40076:SF1">
    <property type="entry name" value="MEMBRANE PROTEIN"/>
    <property type="match status" value="1"/>
</dbReference>
<accession>A0A3B1CX19</accession>
<evidence type="ECO:0000256" key="1">
    <source>
        <dbReference type="SAM" id="Phobius"/>
    </source>
</evidence>
<keyword evidence="1" id="KW-0812">Transmembrane</keyword>
<feature type="transmembrane region" description="Helical" evidence="1">
    <location>
        <begin position="141"/>
        <end position="160"/>
    </location>
</feature>
<name>A0A3B1CX19_9ZZZZ</name>
<sequence>MVNDFDIQRYFKEGWELFSANVANLVVATIIYAVVIFAANFIPLAPLLVSGPMIGGFYYIILDADKNTSFNIMRIFDGFKLKLVPLALIGILTTVFTFSGFVLLILPGFLVIGWYLFSFLFAIDEDLDFWPAMEASRKIGFENHISVFVFAISLIVLNFFGALALGIGLLVTVPLSMCVVTKAFLDQRRGKESASALAPPPPPPPTV</sequence>
<feature type="transmembrane region" description="Helical" evidence="1">
    <location>
        <begin position="44"/>
        <end position="62"/>
    </location>
</feature>
<protein>
    <recommendedName>
        <fullName evidence="3">Transmembrane protein</fullName>
    </recommendedName>
</protein>
<dbReference type="AlphaFoldDB" id="A0A3B1CX19"/>
<reference evidence="2" key="1">
    <citation type="submission" date="2018-06" db="EMBL/GenBank/DDBJ databases">
        <authorList>
            <person name="Zhirakovskaya E."/>
        </authorList>
    </citation>
    <scope>NUCLEOTIDE SEQUENCE</scope>
</reference>
<evidence type="ECO:0008006" key="3">
    <source>
        <dbReference type="Google" id="ProtNLM"/>
    </source>
</evidence>
<dbReference type="PANTHER" id="PTHR40076">
    <property type="entry name" value="MEMBRANE PROTEIN-RELATED"/>
    <property type="match status" value="1"/>
</dbReference>
<keyword evidence="1" id="KW-0472">Membrane</keyword>
<evidence type="ECO:0000313" key="2">
    <source>
        <dbReference type="EMBL" id="VAX23775.1"/>
    </source>
</evidence>
<proteinExistence type="predicted"/>
<keyword evidence="1" id="KW-1133">Transmembrane helix</keyword>
<dbReference type="InterPro" id="IPR010380">
    <property type="entry name" value="DUF975"/>
</dbReference>
<feature type="transmembrane region" description="Helical" evidence="1">
    <location>
        <begin position="17"/>
        <end position="38"/>
    </location>
</feature>
<feature type="transmembrane region" description="Helical" evidence="1">
    <location>
        <begin position="83"/>
        <end position="106"/>
    </location>
</feature>